<dbReference type="AlphaFoldDB" id="A0A1R3J4C4"/>
<feature type="region of interest" description="Disordered" evidence="1">
    <location>
        <begin position="1"/>
        <end position="37"/>
    </location>
</feature>
<evidence type="ECO:0000313" key="2">
    <source>
        <dbReference type="EMBL" id="OMO89674.1"/>
    </source>
</evidence>
<keyword evidence="3" id="KW-1185">Reference proteome</keyword>
<feature type="compositionally biased region" description="Basic residues" evidence="1">
    <location>
        <begin position="1"/>
        <end position="10"/>
    </location>
</feature>
<organism evidence="2 3">
    <name type="scientific">Corchorus capsularis</name>
    <name type="common">Jute</name>
    <dbReference type="NCBI Taxonomy" id="210143"/>
    <lineage>
        <taxon>Eukaryota</taxon>
        <taxon>Viridiplantae</taxon>
        <taxon>Streptophyta</taxon>
        <taxon>Embryophyta</taxon>
        <taxon>Tracheophyta</taxon>
        <taxon>Spermatophyta</taxon>
        <taxon>Magnoliopsida</taxon>
        <taxon>eudicotyledons</taxon>
        <taxon>Gunneridae</taxon>
        <taxon>Pentapetalae</taxon>
        <taxon>rosids</taxon>
        <taxon>malvids</taxon>
        <taxon>Malvales</taxon>
        <taxon>Malvaceae</taxon>
        <taxon>Grewioideae</taxon>
        <taxon>Apeibeae</taxon>
        <taxon>Corchorus</taxon>
    </lineage>
</organism>
<evidence type="ECO:0000256" key="1">
    <source>
        <dbReference type="SAM" id="MobiDB-lite"/>
    </source>
</evidence>
<proteinExistence type="predicted"/>
<dbReference type="EMBL" id="AWWV01008631">
    <property type="protein sequence ID" value="OMO89674.1"/>
    <property type="molecule type" value="Genomic_DNA"/>
</dbReference>
<accession>A0A1R3J4C4</accession>
<feature type="compositionally biased region" description="Basic residues" evidence="1">
    <location>
        <begin position="28"/>
        <end position="37"/>
    </location>
</feature>
<protein>
    <submittedName>
        <fullName evidence="2">Uncharacterized protein</fullName>
    </submittedName>
</protein>
<gene>
    <name evidence="2" type="ORF">CCACVL1_07704</name>
</gene>
<sequence>MKPKKRKRGPQKSGHVTAQWTHVDKTRQTHVHLRAAS</sequence>
<comment type="caution">
    <text evidence="2">The sequence shown here is derived from an EMBL/GenBank/DDBJ whole genome shotgun (WGS) entry which is preliminary data.</text>
</comment>
<evidence type="ECO:0000313" key="3">
    <source>
        <dbReference type="Proteomes" id="UP000188268"/>
    </source>
</evidence>
<name>A0A1R3J4C4_COCAP</name>
<dbReference type="Gramene" id="OMO89674">
    <property type="protein sequence ID" value="OMO89674"/>
    <property type="gene ID" value="CCACVL1_07704"/>
</dbReference>
<dbReference type="Proteomes" id="UP000188268">
    <property type="component" value="Unassembled WGS sequence"/>
</dbReference>
<reference evidence="2 3" key="1">
    <citation type="submission" date="2013-09" db="EMBL/GenBank/DDBJ databases">
        <title>Corchorus capsularis genome sequencing.</title>
        <authorList>
            <person name="Alam M."/>
            <person name="Haque M.S."/>
            <person name="Islam M.S."/>
            <person name="Emdad E.M."/>
            <person name="Islam M.M."/>
            <person name="Ahmed B."/>
            <person name="Halim A."/>
            <person name="Hossen Q.M.M."/>
            <person name="Hossain M.Z."/>
            <person name="Ahmed R."/>
            <person name="Khan M.M."/>
            <person name="Islam R."/>
            <person name="Rashid M.M."/>
            <person name="Khan S.A."/>
            <person name="Rahman M.S."/>
            <person name="Alam M."/>
        </authorList>
    </citation>
    <scope>NUCLEOTIDE SEQUENCE [LARGE SCALE GENOMIC DNA]</scope>
    <source>
        <strain evidence="3">cv. CVL-1</strain>
        <tissue evidence="2">Whole seedling</tissue>
    </source>
</reference>